<dbReference type="Pfam" id="PF14111">
    <property type="entry name" value="DUF4283"/>
    <property type="match status" value="1"/>
</dbReference>
<reference evidence="4" key="1">
    <citation type="submission" date="2019-09" db="EMBL/GenBank/DDBJ databases">
        <title>Draft genome information of white flower Hibiscus syriacus.</title>
        <authorList>
            <person name="Kim Y.-M."/>
        </authorList>
    </citation>
    <scope>NUCLEOTIDE SEQUENCE [LARGE SCALE GENOMIC DNA]</scope>
    <source>
        <strain evidence="4">YM2019G1</strain>
    </source>
</reference>
<organism evidence="4 5">
    <name type="scientific">Hibiscus syriacus</name>
    <name type="common">Rose of Sharon</name>
    <dbReference type="NCBI Taxonomy" id="106335"/>
    <lineage>
        <taxon>Eukaryota</taxon>
        <taxon>Viridiplantae</taxon>
        <taxon>Streptophyta</taxon>
        <taxon>Embryophyta</taxon>
        <taxon>Tracheophyta</taxon>
        <taxon>Spermatophyta</taxon>
        <taxon>Magnoliopsida</taxon>
        <taxon>eudicotyledons</taxon>
        <taxon>Gunneridae</taxon>
        <taxon>Pentapetalae</taxon>
        <taxon>rosids</taxon>
        <taxon>malvids</taxon>
        <taxon>Malvales</taxon>
        <taxon>Malvaceae</taxon>
        <taxon>Malvoideae</taxon>
        <taxon>Hibiscus</taxon>
    </lineage>
</organism>
<evidence type="ECO:0000259" key="2">
    <source>
        <dbReference type="Pfam" id="PF14111"/>
    </source>
</evidence>
<evidence type="ECO:0000256" key="1">
    <source>
        <dbReference type="SAM" id="MobiDB-lite"/>
    </source>
</evidence>
<evidence type="ECO:0000313" key="4">
    <source>
        <dbReference type="EMBL" id="KAE8718342.1"/>
    </source>
</evidence>
<dbReference type="AlphaFoldDB" id="A0A6A3BTL7"/>
<gene>
    <name evidence="4" type="ORF">F3Y22_tig00110015pilonHSYRG00201</name>
</gene>
<dbReference type="InterPro" id="IPR025558">
    <property type="entry name" value="DUF4283"/>
</dbReference>
<evidence type="ECO:0000313" key="5">
    <source>
        <dbReference type="Proteomes" id="UP000436088"/>
    </source>
</evidence>
<protein>
    <recommendedName>
        <fullName evidence="6">CCHC-type domain-containing protein</fullName>
    </recommendedName>
</protein>
<evidence type="ECO:0000259" key="3">
    <source>
        <dbReference type="Pfam" id="PF14392"/>
    </source>
</evidence>
<dbReference type="Pfam" id="PF14392">
    <property type="entry name" value="zf-CCHC_4"/>
    <property type="match status" value="1"/>
</dbReference>
<name>A0A6A3BTL7_HIBSY</name>
<evidence type="ECO:0008006" key="6">
    <source>
        <dbReference type="Google" id="ProtNLM"/>
    </source>
</evidence>
<sequence>MSEIPVDGPAHGRVFRAIWKSDNVVEIVELRPRFFHIKLRSAKAKDDILRRGPWSFNNVPLGLMTKAMAISLGVRFDAMKPLRRCIALGIPGNSKPRLCPVRYERLPAFCFGCGLLGHQVPSCRTVSITTSSKLQYGEWMRLPPPKTTRPTSVKKGVEYISVMESAPLTCPAALIVDCGKRPNLVEGSSHAVDNAEVNKEVECVVPIENNELSPLSPTESGQIVENTSTKVVVDNPSTGDMSNKIVVVEETEYSNTPVTMVKIGNDGPYILTNCLTKRGLQGKYEVNNPILSKRIRLTHTSTNDVGMSSSKNSVAAVEAQPRREQ</sequence>
<feature type="domain" description="DUF4283" evidence="2">
    <location>
        <begin position="13"/>
        <end position="63"/>
    </location>
</feature>
<accession>A0A6A3BTL7</accession>
<dbReference type="InterPro" id="IPR025836">
    <property type="entry name" value="Zn_knuckle_CX2CX4HX4C"/>
</dbReference>
<proteinExistence type="predicted"/>
<dbReference type="EMBL" id="VEPZ02000813">
    <property type="protein sequence ID" value="KAE8718342.1"/>
    <property type="molecule type" value="Genomic_DNA"/>
</dbReference>
<feature type="domain" description="Zinc knuckle CX2CX4HX4C" evidence="3">
    <location>
        <begin position="102"/>
        <end position="124"/>
    </location>
</feature>
<feature type="region of interest" description="Disordered" evidence="1">
    <location>
        <begin position="301"/>
        <end position="325"/>
    </location>
</feature>
<feature type="compositionally biased region" description="Polar residues" evidence="1">
    <location>
        <begin position="301"/>
        <end position="313"/>
    </location>
</feature>
<comment type="caution">
    <text evidence="4">The sequence shown here is derived from an EMBL/GenBank/DDBJ whole genome shotgun (WGS) entry which is preliminary data.</text>
</comment>
<keyword evidence="5" id="KW-1185">Reference proteome</keyword>
<dbReference type="PANTHER" id="PTHR31286">
    <property type="entry name" value="GLYCINE-RICH CELL WALL STRUCTURAL PROTEIN 1.8-LIKE"/>
    <property type="match status" value="1"/>
</dbReference>
<dbReference type="Proteomes" id="UP000436088">
    <property type="component" value="Unassembled WGS sequence"/>
</dbReference>
<dbReference type="InterPro" id="IPR040256">
    <property type="entry name" value="At4g02000-like"/>
</dbReference>
<dbReference type="PANTHER" id="PTHR31286:SF167">
    <property type="entry name" value="OS09G0268800 PROTEIN"/>
    <property type="match status" value="1"/>
</dbReference>